<proteinExistence type="predicted"/>
<feature type="signal peptide" evidence="1">
    <location>
        <begin position="1"/>
        <end position="21"/>
    </location>
</feature>
<name>A0A1I7XMS2_HETBA</name>
<evidence type="ECO:0000313" key="3">
    <source>
        <dbReference type="WBParaSite" id="Hba_19032"/>
    </source>
</evidence>
<accession>A0A1I7XMS2</accession>
<dbReference type="AlphaFoldDB" id="A0A1I7XMS2"/>
<keyword evidence="2" id="KW-1185">Reference proteome</keyword>
<reference evidence="3" key="1">
    <citation type="submission" date="2016-11" db="UniProtKB">
        <authorList>
            <consortium name="WormBaseParasite"/>
        </authorList>
    </citation>
    <scope>IDENTIFICATION</scope>
</reference>
<feature type="chain" id="PRO_5009311370" evidence="1">
    <location>
        <begin position="22"/>
        <end position="220"/>
    </location>
</feature>
<evidence type="ECO:0000256" key="1">
    <source>
        <dbReference type="SAM" id="SignalP"/>
    </source>
</evidence>
<protein>
    <submittedName>
        <fullName evidence="3">DUF1716 domain-containing protein</fullName>
    </submittedName>
</protein>
<evidence type="ECO:0000313" key="2">
    <source>
        <dbReference type="Proteomes" id="UP000095283"/>
    </source>
</evidence>
<organism evidence="2 3">
    <name type="scientific">Heterorhabditis bacteriophora</name>
    <name type="common">Entomopathogenic nematode worm</name>
    <dbReference type="NCBI Taxonomy" id="37862"/>
    <lineage>
        <taxon>Eukaryota</taxon>
        <taxon>Metazoa</taxon>
        <taxon>Ecdysozoa</taxon>
        <taxon>Nematoda</taxon>
        <taxon>Chromadorea</taxon>
        <taxon>Rhabditida</taxon>
        <taxon>Rhabditina</taxon>
        <taxon>Rhabditomorpha</taxon>
        <taxon>Strongyloidea</taxon>
        <taxon>Heterorhabditidae</taxon>
        <taxon>Heterorhabditis</taxon>
    </lineage>
</organism>
<keyword evidence="1" id="KW-0732">Signal</keyword>
<dbReference type="Proteomes" id="UP000095283">
    <property type="component" value="Unplaced"/>
</dbReference>
<sequence>MPRLSQALLTVVLLSSALVAAAPAVEKSVSRKTTSLSQQGSLRFSPYSFMPSISNSVLTFLVMCSLPAKSSSLDTKKKLRRGKRHVIIQEVPEDNDEDVIRDQLQQLSDDQLAVLAEIVQNEINKYSPEIARGPQYEVVEIPDELLEAAELFPRDRRVPIVDLDDLEDDTEEATPELVVVPEEVVEDALHEQQDDMELRMRIAEIAQILNERASRRIQLI</sequence>
<dbReference type="WBParaSite" id="Hba_19032">
    <property type="protein sequence ID" value="Hba_19032"/>
    <property type="gene ID" value="Hba_19032"/>
</dbReference>